<comment type="caution">
    <text evidence="1">The sequence shown here is derived from an EMBL/GenBank/DDBJ whole genome shotgun (WGS) entry which is preliminary data.</text>
</comment>
<evidence type="ECO:0000313" key="2">
    <source>
        <dbReference type="Proteomes" id="UP000774326"/>
    </source>
</evidence>
<sequence>MKLDSELKNLNLMVLSVSLRFLCLSSSLVVVVGVVDAAVAPLARSSHVVEDIDASVVSTGSDSGSSSMPTFLNFTNIFPFKSSGEGNVLSSSLIFLTINRSPKVSYNKSWTIHWNSTLQCISKLKNNGNGVMTKANFLTTSKTSFTGIEEVNFPCDTTGPSSPSHISISMQRQPLWRALM</sequence>
<proteinExistence type="predicted"/>
<accession>A0A9P8Q5H2</accession>
<gene>
    <name evidence="1" type="ORF">WICPIJ_005599</name>
</gene>
<dbReference type="EMBL" id="JAEUBG010003130">
    <property type="protein sequence ID" value="KAH3683442.1"/>
    <property type="molecule type" value="Genomic_DNA"/>
</dbReference>
<organism evidence="1 2">
    <name type="scientific">Wickerhamomyces pijperi</name>
    <name type="common">Yeast</name>
    <name type="synonym">Pichia pijperi</name>
    <dbReference type="NCBI Taxonomy" id="599730"/>
    <lineage>
        <taxon>Eukaryota</taxon>
        <taxon>Fungi</taxon>
        <taxon>Dikarya</taxon>
        <taxon>Ascomycota</taxon>
        <taxon>Saccharomycotina</taxon>
        <taxon>Saccharomycetes</taxon>
        <taxon>Phaffomycetales</taxon>
        <taxon>Wickerhamomycetaceae</taxon>
        <taxon>Wickerhamomyces</taxon>
    </lineage>
</organism>
<name>A0A9P8Q5H2_WICPI</name>
<keyword evidence="2" id="KW-1185">Reference proteome</keyword>
<evidence type="ECO:0000313" key="1">
    <source>
        <dbReference type="EMBL" id="KAH3683442.1"/>
    </source>
</evidence>
<dbReference type="AlphaFoldDB" id="A0A9P8Q5H2"/>
<dbReference type="Proteomes" id="UP000774326">
    <property type="component" value="Unassembled WGS sequence"/>
</dbReference>
<reference evidence="1" key="1">
    <citation type="journal article" date="2021" name="Open Biol.">
        <title>Shared evolutionary footprints suggest mitochondrial oxidative damage underlies multiple complex I losses in fungi.</title>
        <authorList>
            <person name="Schikora-Tamarit M.A."/>
            <person name="Marcet-Houben M."/>
            <person name="Nosek J."/>
            <person name="Gabaldon T."/>
        </authorList>
    </citation>
    <scope>NUCLEOTIDE SEQUENCE</scope>
    <source>
        <strain evidence="1">CBS2887</strain>
    </source>
</reference>
<reference evidence="1" key="2">
    <citation type="submission" date="2021-01" db="EMBL/GenBank/DDBJ databases">
        <authorList>
            <person name="Schikora-Tamarit M.A."/>
        </authorList>
    </citation>
    <scope>NUCLEOTIDE SEQUENCE</scope>
    <source>
        <strain evidence="1">CBS2887</strain>
    </source>
</reference>
<protein>
    <submittedName>
        <fullName evidence="1">Uncharacterized protein</fullName>
    </submittedName>
</protein>